<feature type="repeat" description="WD" evidence="3">
    <location>
        <begin position="76"/>
        <end position="117"/>
    </location>
</feature>
<dbReference type="Pfam" id="PF00400">
    <property type="entry name" value="WD40"/>
    <property type="match status" value="7"/>
</dbReference>
<keyword evidence="1 3" id="KW-0853">WD repeat</keyword>
<evidence type="ECO:0000256" key="1">
    <source>
        <dbReference type="ARBA" id="ARBA00022574"/>
    </source>
</evidence>
<dbReference type="Gene3D" id="2.130.10.10">
    <property type="entry name" value="YVTN repeat-like/Quinoprotein amine dehydrogenase"/>
    <property type="match status" value="3"/>
</dbReference>
<gene>
    <name evidence="4" type="ORF">BABL1_gene_266</name>
</gene>
<evidence type="ECO:0000313" key="5">
    <source>
        <dbReference type="Proteomes" id="UP000018769"/>
    </source>
</evidence>
<dbReference type="SMART" id="SM00320">
    <property type="entry name" value="WD40"/>
    <property type="match status" value="8"/>
</dbReference>
<dbReference type="STRING" id="673862.BABL1_gene_266"/>
<dbReference type="AlphaFoldDB" id="V6DGS3"/>
<dbReference type="InterPro" id="IPR015943">
    <property type="entry name" value="WD40/YVTN_repeat-like_dom_sf"/>
</dbReference>
<keyword evidence="5" id="KW-1185">Reference proteome</keyword>
<dbReference type="Proteomes" id="UP000018769">
    <property type="component" value="Chromosome I"/>
</dbReference>
<feature type="repeat" description="WD" evidence="3">
    <location>
        <begin position="118"/>
        <end position="159"/>
    </location>
</feature>
<dbReference type="InterPro" id="IPR019775">
    <property type="entry name" value="WD40_repeat_CS"/>
</dbReference>
<dbReference type="PROSITE" id="PS50082">
    <property type="entry name" value="WD_REPEATS_2"/>
    <property type="match status" value="7"/>
</dbReference>
<reference evidence="4 5" key="1">
    <citation type="journal article" date="2015" name="Biol. Direct">
        <title>Babela massiliensis, a representative of a widespread bacterial phylum with unusual adaptations to parasitism in amoebae.</title>
        <authorList>
            <person name="Pagnier I."/>
            <person name="Yutin N."/>
            <person name="Croce O."/>
            <person name="Makarova K.S."/>
            <person name="Wolf Y.I."/>
            <person name="Benamar S."/>
            <person name="Raoult D."/>
            <person name="Koonin E.V."/>
            <person name="La Scola B."/>
        </authorList>
    </citation>
    <scope>NUCLEOTIDE SEQUENCE [LARGE SCALE GENOMIC DNA]</scope>
    <source>
        <strain evidence="5">BABL1</strain>
    </source>
</reference>
<dbReference type="SUPFAM" id="SSF50978">
    <property type="entry name" value="WD40 repeat-like"/>
    <property type="match status" value="1"/>
</dbReference>
<sequence>MKIFNLVILARIILCFNLLLIHYSSICISFQQTPLEQHTQRISSLVISSDNKFIVTGSWDGTAIIWNVNTKDFIKLIGHKEFITDVSISYDNSLIATTSADGTAIIWNAYTGEKLHILRGHYDFVTCAAFSKDGNTLVTGSYDKVAIVWDTATGQIKNKLENHLDAVQKIVISNKHNSIISIADKVAYIWNMQTGLLKYKLESHEKEISDIAISSDERFIVTGSYDKTAKVWDIVPGKLKNTLTGHVYGISTLSISPNDKFIITGSANNIYVWDFKTGEIKYDLRDEGISLVYVLAASSDNNFVITGSFDTALRLWDLNNGRLIDRIYSHKQFITGVAISPDNSFFASCSKDSKLIIYKTL</sequence>
<accession>V6DGS3</accession>
<dbReference type="PROSITE" id="PS50294">
    <property type="entry name" value="WD_REPEATS_REGION"/>
    <property type="match status" value="5"/>
</dbReference>
<feature type="repeat" description="WD" evidence="3">
    <location>
        <begin position="201"/>
        <end position="242"/>
    </location>
</feature>
<dbReference type="eggNOG" id="COG2319">
    <property type="taxonomic scope" value="Bacteria"/>
</dbReference>
<dbReference type="EMBL" id="HG793133">
    <property type="protein sequence ID" value="CDK30749.1"/>
    <property type="molecule type" value="Genomic_DNA"/>
</dbReference>
<dbReference type="RefSeq" id="WP_023792376.1">
    <property type="nucleotide sequence ID" value="NC_023003.1"/>
</dbReference>
<proteinExistence type="predicted"/>
<organism evidence="4 5">
    <name type="scientific">Candidatus Babela massiliensis</name>
    <dbReference type="NCBI Taxonomy" id="673862"/>
    <lineage>
        <taxon>Bacteria</taxon>
        <taxon>Candidatus Babelota</taxon>
        <taxon>Candidatus Babeliae</taxon>
        <taxon>Candidatus Babeliales</taxon>
        <taxon>Candidatus Babeliaceae</taxon>
        <taxon>Candidatus Babela</taxon>
    </lineage>
</organism>
<feature type="repeat" description="WD" evidence="3">
    <location>
        <begin position="35"/>
        <end position="76"/>
    </location>
</feature>
<feature type="repeat" description="WD" evidence="3">
    <location>
        <begin position="243"/>
        <end position="283"/>
    </location>
</feature>
<dbReference type="KEGG" id="dpb:BABL1_gene_266"/>
<feature type="repeat" description="WD" evidence="3">
    <location>
        <begin position="327"/>
        <end position="361"/>
    </location>
</feature>
<dbReference type="CDD" id="cd00200">
    <property type="entry name" value="WD40"/>
    <property type="match status" value="1"/>
</dbReference>
<dbReference type="PIRSF" id="PIRSF002394">
    <property type="entry name" value="GN-bd_beta"/>
    <property type="match status" value="1"/>
</dbReference>
<dbReference type="HOGENOM" id="CLU_000288_57_33_7"/>
<dbReference type="InterPro" id="IPR001680">
    <property type="entry name" value="WD40_rpt"/>
</dbReference>
<dbReference type="PANTHER" id="PTHR22847">
    <property type="entry name" value="WD40 REPEAT PROTEIN"/>
    <property type="match status" value="1"/>
</dbReference>
<keyword evidence="2" id="KW-0677">Repeat</keyword>
<evidence type="ECO:0000313" key="4">
    <source>
        <dbReference type="EMBL" id="CDK30749.1"/>
    </source>
</evidence>
<evidence type="ECO:0000256" key="2">
    <source>
        <dbReference type="ARBA" id="ARBA00022737"/>
    </source>
</evidence>
<dbReference type="InterPro" id="IPR020472">
    <property type="entry name" value="WD40_PAC1"/>
</dbReference>
<dbReference type="PROSITE" id="PS00678">
    <property type="entry name" value="WD_REPEATS_1"/>
    <property type="match status" value="4"/>
</dbReference>
<feature type="repeat" description="WD" evidence="3">
    <location>
        <begin position="292"/>
        <end position="326"/>
    </location>
</feature>
<dbReference type="PRINTS" id="PR00320">
    <property type="entry name" value="GPROTEINBRPT"/>
</dbReference>
<dbReference type="OrthoDB" id="494465at2"/>
<protein>
    <submittedName>
        <fullName evidence="4">WD40 repeat containing protein</fullName>
    </submittedName>
</protein>
<evidence type="ECO:0000256" key="3">
    <source>
        <dbReference type="PROSITE-ProRule" id="PRU00221"/>
    </source>
</evidence>
<name>V6DGS3_9BACT</name>
<dbReference type="InterPro" id="IPR036322">
    <property type="entry name" value="WD40_repeat_dom_sf"/>
</dbReference>
<dbReference type="PANTHER" id="PTHR22847:SF637">
    <property type="entry name" value="WD REPEAT DOMAIN 5B"/>
    <property type="match status" value="1"/>
</dbReference>